<gene>
    <name evidence="1" type="ORF">TIFTF001_009441</name>
</gene>
<protein>
    <recommendedName>
        <fullName evidence="3">Phosphoglycerate mutase-like protein</fullName>
    </recommendedName>
</protein>
<dbReference type="Gramene" id="FCD_00009061-RA">
    <property type="protein sequence ID" value="FCD_00009061-RA:cds"/>
    <property type="gene ID" value="FCD_00009061"/>
</dbReference>
<comment type="caution">
    <text evidence="1">The sequence shown here is derived from an EMBL/GenBank/DDBJ whole genome shotgun (WGS) entry which is preliminary data.</text>
</comment>
<reference evidence="1" key="1">
    <citation type="submission" date="2023-07" db="EMBL/GenBank/DDBJ databases">
        <title>draft genome sequence of fig (Ficus carica).</title>
        <authorList>
            <person name="Takahashi T."/>
            <person name="Nishimura K."/>
        </authorList>
    </citation>
    <scope>NUCLEOTIDE SEQUENCE</scope>
</reference>
<name>A0AA88AH32_FICCA</name>
<dbReference type="EMBL" id="BTGU01000010">
    <property type="protein sequence ID" value="GMN40206.1"/>
    <property type="molecule type" value="Genomic_DNA"/>
</dbReference>
<keyword evidence="2" id="KW-1185">Reference proteome</keyword>
<dbReference type="AlphaFoldDB" id="A0AA88AH32"/>
<proteinExistence type="predicted"/>
<organism evidence="1 2">
    <name type="scientific">Ficus carica</name>
    <name type="common">Common fig</name>
    <dbReference type="NCBI Taxonomy" id="3494"/>
    <lineage>
        <taxon>Eukaryota</taxon>
        <taxon>Viridiplantae</taxon>
        <taxon>Streptophyta</taxon>
        <taxon>Embryophyta</taxon>
        <taxon>Tracheophyta</taxon>
        <taxon>Spermatophyta</taxon>
        <taxon>Magnoliopsida</taxon>
        <taxon>eudicotyledons</taxon>
        <taxon>Gunneridae</taxon>
        <taxon>Pentapetalae</taxon>
        <taxon>rosids</taxon>
        <taxon>fabids</taxon>
        <taxon>Rosales</taxon>
        <taxon>Moraceae</taxon>
        <taxon>Ficeae</taxon>
        <taxon>Ficus</taxon>
    </lineage>
</organism>
<evidence type="ECO:0000313" key="1">
    <source>
        <dbReference type="EMBL" id="GMN40206.1"/>
    </source>
</evidence>
<dbReference type="Proteomes" id="UP001187192">
    <property type="component" value="Unassembled WGS sequence"/>
</dbReference>
<evidence type="ECO:0000313" key="2">
    <source>
        <dbReference type="Proteomes" id="UP001187192"/>
    </source>
</evidence>
<accession>A0AA88AH32</accession>
<evidence type="ECO:0008006" key="3">
    <source>
        <dbReference type="Google" id="ProtNLM"/>
    </source>
</evidence>
<sequence length="82" mass="9173">MIRKPTSDTGHLFVSTRLWTREEKEIAIVSHSGFLYHTLSKFGDDRHATLTSEICTPFANCELRSMVIIDRSLLGSGSSTTD</sequence>